<evidence type="ECO:0000313" key="5">
    <source>
        <dbReference type="Proteomes" id="UP000466517"/>
    </source>
</evidence>
<gene>
    <name evidence="4" type="ORF">MMAD_31070</name>
</gene>
<evidence type="ECO:0000256" key="1">
    <source>
        <dbReference type="ARBA" id="ARBA00008645"/>
    </source>
</evidence>
<protein>
    <recommendedName>
        <fullName evidence="3">Xaa-Pro dipeptidyl-peptidase C-terminal domain-containing protein</fullName>
    </recommendedName>
</protein>
<dbReference type="Gene3D" id="3.40.50.1820">
    <property type="entry name" value="alpha/beta hydrolase"/>
    <property type="match status" value="1"/>
</dbReference>
<accession>A0A7I7XHU4</accession>
<organism evidence="4 5">
    <name type="scientific">Mycolicibacterium madagascariense</name>
    <dbReference type="NCBI Taxonomy" id="212765"/>
    <lineage>
        <taxon>Bacteria</taxon>
        <taxon>Bacillati</taxon>
        <taxon>Actinomycetota</taxon>
        <taxon>Actinomycetes</taxon>
        <taxon>Mycobacteriales</taxon>
        <taxon>Mycobacteriaceae</taxon>
        <taxon>Mycolicibacterium</taxon>
    </lineage>
</organism>
<dbReference type="GO" id="GO:0052689">
    <property type="term" value="F:carboxylic ester hydrolase activity"/>
    <property type="evidence" value="ECO:0007669"/>
    <property type="project" value="UniProtKB-ARBA"/>
</dbReference>
<dbReference type="PANTHER" id="PTHR22946:SF9">
    <property type="entry name" value="POLYKETIDE TRANSFERASE AF380"/>
    <property type="match status" value="1"/>
</dbReference>
<keyword evidence="2" id="KW-0378">Hydrolase</keyword>
<comment type="similarity">
    <text evidence="1">Belongs to the AB hydrolase superfamily.</text>
</comment>
<dbReference type="KEGG" id="mmag:MMAD_31070"/>
<dbReference type="EMBL" id="AP022610">
    <property type="protein sequence ID" value="BBZ28812.1"/>
    <property type="molecule type" value="Genomic_DNA"/>
</dbReference>
<dbReference type="GO" id="GO:0008239">
    <property type="term" value="F:dipeptidyl-peptidase activity"/>
    <property type="evidence" value="ECO:0007669"/>
    <property type="project" value="InterPro"/>
</dbReference>
<keyword evidence="5" id="KW-1185">Reference proteome</keyword>
<evidence type="ECO:0000256" key="2">
    <source>
        <dbReference type="ARBA" id="ARBA00022801"/>
    </source>
</evidence>
<dbReference type="InterPro" id="IPR013736">
    <property type="entry name" value="Xaa-Pro_dipept_C"/>
</dbReference>
<dbReference type="InterPro" id="IPR050261">
    <property type="entry name" value="FrsA_esterase"/>
</dbReference>
<sequence>MSQAVSALLSPLAGDKPTSPVESPLSWVAVAAARKELGTDTPAVTEVADIATTSAVVTPTAATTAAIAPPVNVVAIPQVPLLTALGLQRVPIIGQLFVTPIVAFVNSIPIVGDILHPIFGYPLQAGLPAGSPQPEDVRIISFDGTQINVHFMPAAGLLAGQQAPTILEGPGLGMPGATNLNGTPLDGIIEDNLGQIGIGTLRDAGYNVVTWDPRGEYFSGGQLELDSPDYEARDVSSIISWVAQQPEAKLDGPNDPRLGMVGVSYGGGIQLVTAAIDHRIDAIVPTIAWNTLNDALYPNQDFKSGWGTLLTAALLATFARPDPAVYPAAVYGDLTTMLTQAQQDLLAARGPGGALDLVSQITAPTLLFQGTVDTLFPLAEADLNAKDLIAAGVPTKVVWFCGGHGVCTNNVFDPTDGQVIQQETLAWLARYVMGNTAVSTGPQFQWVDQRGQYYSSNVYPVPTGAPIVATSTTPSTLPIVPLLGGSGPLLGVLPIGGTQAFNAINLRVPAATTTTYVVGAPQLTLTYSGVGVSRFVYAQLVDDSTGEVLGNQVTPIPVTLNGKTQTVSMPLNMVAATLRPGQSVTLQLVASSADFETALALGALTVSSMTLSLPTADPSAVTTTVV</sequence>
<dbReference type="SUPFAM" id="SSF53474">
    <property type="entry name" value="alpha/beta-Hydrolases"/>
    <property type="match status" value="1"/>
</dbReference>
<dbReference type="InterPro" id="IPR029058">
    <property type="entry name" value="AB_hydrolase_fold"/>
</dbReference>
<dbReference type="Proteomes" id="UP000466517">
    <property type="component" value="Chromosome"/>
</dbReference>
<dbReference type="Pfam" id="PF02129">
    <property type="entry name" value="Peptidase_S15"/>
    <property type="match status" value="1"/>
</dbReference>
<evidence type="ECO:0000259" key="3">
    <source>
        <dbReference type="SMART" id="SM00939"/>
    </source>
</evidence>
<reference evidence="4 5" key="1">
    <citation type="journal article" date="2019" name="Emerg. Microbes Infect.">
        <title>Comprehensive subspecies identification of 175 nontuberculous mycobacteria species based on 7547 genomic profiles.</title>
        <authorList>
            <person name="Matsumoto Y."/>
            <person name="Kinjo T."/>
            <person name="Motooka D."/>
            <person name="Nabeya D."/>
            <person name="Jung N."/>
            <person name="Uechi K."/>
            <person name="Horii T."/>
            <person name="Iida T."/>
            <person name="Fujita J."/>
            <person name="Nakamura S."/>
        </authorList>
    </citation>
    <scope>NUCLEOTIDE SEQUENCE [LARGE SCALE GENOMIC DNA]</scope>
    <source>
        <strain evidence="4 5">JCM 13574</strain>
    </source>
</reference>
<feature type="domain" description="Xaa-Pro dipeptidyl-peptidase C-terminal" evidence="3">
    <location>
        <begin position="425"/>
        <end position="621"/>
    </location>
</feature>
<evidence type="ECO:0000313" key="4">
    <source>
        <dbReference type="EMBL" id="BBZ28812.1"/>
    </source>
</evidence>
<dbReference type="SMART" id="SM00939">
    <property type="entry name" value="PepX_C"/>
    <property type="match status" value="1"/>
</dbReference>
<proteinExistence type="inferred from homology"/>
<dbReference type="InterPro" id="IPR000383">
    <property type="entry name" value="Xaa-Pro-like_dom"/>
</dbReference>
<dbReference type="AlphaFoldDB" id="A0A7I7XHU4"/>
<name>A0A7I7XHU4_9MYCO</name>
<dbReference type="PANTHER" id="PTHR22946">
    <property type="entry name" value="DIENELACTONE HYDROLASE DOMAIN-CONTAINING PROTEIN-RELATED"/>
    <property type="match status" value="1"/>
</dbReference>